<dbReference type="Pfam" id="PF13181">
    <property type="entry name" value="TPR_8"/>
    <property type="match status" value="1"/>
</dbReference>
<keyword evidence="1" id="KW-0677">Repeat</keyword>
<dbReference type="PROSITE" id="PS50005">
    <property type="entry name" value="TPR"/>
    <property type="match status" value="1"/>
</dbReference>
<name>A0AAV9XVV2_9CRYT</name>
<accession>A0AAV9XVV2</accession>
<dbReference type="Proteomes" id="UP001311799">
    <property type="component" value="Unassembled WGS sequence"/>
</dbReference>
<dbReference type="InterPro" id="IPR019734">
    <property type="entry name" value="TPR_rpt"/>
</dbReference>
<proteinExistence type="predicted"/>
<dbReference type="InterPro" id="IPR021183">
    <property type="entry name" value="NatA_aux_su"/>
</dbReference>
<evidence type="ECO:0000256" key="2">
    <source>
        <dbReference type="ARBA" id="ARBA00022803"/>
    </source>
</evidence>
<evidence type="ECO:0000313" key="4">
    <source>
        <dbReference type="EMBL" id="KAK6588628.1"/>
    </source>
</evidence>
<evidence type="ECO:0000256" key="3">
    <source>
        <dbReference type="PROSITE-ProRule" id="PRU00339"/>
    </source>
</evidence>
<keyword evidence="2 3" id="KW-0802">TPR repeat</keyword>
<dbReference type="SUPFAM" id="SSF48452">
    <property type="entry name" value="TPR-like"/>
    <property type="match status" value="2"/>
</dbReference>
<sequence>MNKKEFQNGNNSQFTQRDQQQFKNIVQLYDQRIYKRALKLTDVMLKKYPKQSDLLSMKAFILGALHSDINDSKHKEAYEYAKEAIKMNMRNSMSWHCLGTLYRSDFDYSEAIKCFKTALKFDKEDAVVLRDLGTCYIQLRNYEGFREIRNEIKRIRPDVRVNWIASALGNHLCGYINSTINVLIYMDKLAASEGNLSTIDKKNGKIEKVSEYGRPFAFLDPFQRSELLLYFVKVLLDGNKYQQVYDFLIHNKDYILDKTDYYTILGNLLLKCGLNYTDECKHCFNELLKLYPDDDFSIIGCMLSDESLKGIVLPPSNKIMFDLKIASNKSDYLSTKHQNINENGVLPLISISSNFYQKRGTSGIMYYPIFGAKDECGNLHECEYIGRNEYIKDRKLKLSSMYANNCSYGKRKSAFVNNVLELIVYSIEYLKNNKECYVKSMNLLINFFDKKKKEYPKSDSVLRIEMGVLDIDNFSIRFKDYIVNRLNNRISNISSLLVFISRLDMSKKSVFDKELSNIISEYEHKYSNSEINKEKMIMLYNIYSQHLDNMGNTVKGLEYIEKSLSLENNRPETYLIKRRLLKHLYRLDDSIEAMENAKKLDSNDRYLNVKLICCYLESGNIEKANKILIEMMNSNLISSDRKKLKGNSSDSNEENADLRNLQVMWFEKRKAYYSEIYAAENQLFVLGNYQKVMNSLEIMRNDQYDYHLYCLRKMTLSRYIEFLEMHDKIYSSKQHRDPCLMYWRRLWINMFNDNNVDENIIKKYVKENNEYSYALNLIGDSDFCWKRSHDIILNFRKDCVFYTNSYLAIYIHYFCSYKLMKKISLETCLLICLQSIYRLYILEKQLLTSNQLGSYIVLLTHFSNGLLKDFVDKYSESFVEYDGSNGFGKIIIECILKQFEIISGIKSNNLNEYSVNVTTYIDEILNNGMSVHSIDIHSLINIIKISFLNQTFSKVEYYLDNEENYSNFDLNAHYYGIFKDDKIISLAKLLYLRSLIIKSNTKEFEPINSCILKENEHEYLFEVTENKHEESNFNYSLKYFSDSKSNLLNYIILSYDINNRNFCDKFNDVNKNLFIHNKYIKNTIKSGVNDFLNIPILSLTL</sequence>
<dbReference type="Gene3D" id="1.25.40.1040">
    <property type="match status" value="2"/>
</dbReference>
<keyword evidence="5" id="KW-1185">Reference proteome</keyword>
<dbReference type="GO" id="GO:0005737">
    <property type="term" value="C:cytoplasm"/>
    <property type="evidence" value="ECO:0007669"/>
    <property type="project" value="TreeGrafter"/>
</dbReference>
<dbReference type="EMBL" id="JAWDEY010000031">
    <property type="protein sequence ID" value="KAK6588628.1"/>
    <property type="molecule type" value="Genomic_DNA"/>
</dbReference>
<dbReference type="Pfam" id="PF12569">
    <property type="entry name" value="NatA_aux_su"/>
    <property type="match status" value="1"/>
</dbReference>
<dbReference type="InterPro" id="IPR011990">
    <property type="entry name" value="TPR-like_helical_dom_sf"/>
</dbReference>
<evidence type="ECO:0000313" key="5">
    <source>
        <dbReference type="Proteomes" id="UP001311799"/>
    </source>
</evidence>
<dbReference type="PANTHER" id="PTHR22767">
    <property type="entry name" value="N-TERMINAL ACETYLTRANSFERASE-RELATED"/>
    <property type="match status" value="1"/>
</dbReference>
<dbReference type="AlphaFoldDB" id="A0AAV9XVV2"/>
<gene>
    <name evidence="4" type="ORF">RS030_3475</name>
</gene>
<reference evidence="4 5" key="1">
    <citation type="submission" date="2023-10" db="EMBL/GenBank/DDBJ databases">
        <title>Comparative genomics analysis reveals potential genetic determinants of host preference in Cryptosporidium xiaoi.</title>
        <authorList>
            <person name="Xiao L."/>
            <person name="Li J."/>
        </authorList>
    </citation>
    <scope>NUCLEOTIDE SEQUENCE [LARGE SCALE GENOMIC DNA]</scope>
    <source>
        <strain evidence="4 5">52996</strain>
    </source>
</reference>
<dbReference type="PANTHER" id="PTHR22767:SF2">
    <property type="entry name" value="N(ALPHA)-ACETYLTRANSFERASE 15_16, ISOFORM A"/>
    <property type="match status" value="1"/>
</dbReference>
<dbReference type="SMART" id="SM00028">
    <property type="entry name" value="TPR"/>
    <property type="match status" value="3"/>
</dbReference>
<feature type="repeat" description="TPR" evidence="3">
    <location>
        <begin position="92"/>
        <end position="125"/>
    </location>
</feature>
<dbReference type="Gene3D" id="1.25.40.1010">
    <property type="match status" value="1"/>
</dbReference>
<comment type="caution">
    <text evidence="4">The sequence shown here is derived from an EMBL/GenBank/DDBJ whole genome shotgun (WGS) entry which is preliminary data.</text>
</comment>
<evidence type="ECO:0000256" key="1">
    <source>
        <dbReference type="ARBA" id="ARBA00022737"/>
    </source>
</evidence>
<protein>
    <submittedName>
        <fullName evidence="4">Uncharacterized protein</fullName>
    </submittedName>
</protein>
<organism evidence="4 5">
    <name type="scientific">Cryptosporidium xiaoi</name>
    <dbReference type="NCBI Taxonomy" id="659607"/>
    <lineage>
        <taxon>Eukaryota</taxon>
        <taxon>Sar</taxon>
        <taxon>Alveolata</taxon>
        <taxon>Apicomplexa</taxon>
        <taxon>Conoidasida</taxon>
        <taxon>Coccidia</taxon>
        <taxon>Eucoccidiorida</taxon>
        <taxon>Eimeriorina</taxon>
        <taxon>Cryptosporidiidae</taxon>
        <taxon>Cryptosporidium</taxon>
    </lineage>
</organism>